<reference evidence="4" key="1">
    <citation type="journal article" date="2019" name="Curr. Biol.">
        <title>Genome Sequence of Striga asiatica Provides Insight into the Evolution of Plant Parasitism.</title>
        <authorList>
            <person name="Yoshida S."/>
            <person name="Kim S."/>
            <person name="Wafula E.K."/>
            <person name="Tanskanen J."/>
            <person name="Kim Y.M."/>
            <person name="Honaas L."/>
            <person name="Yang Z."/>
            <person name="Spallek T."/>
            <person name="Conn C.E."/>
            <person name="Ichihashi Y."/>
            <person name="Cheong K."/>
            <person name="Cui S."/>
            <person name="Der J.P."/>
            <person name="Gundlach H."/>
            <person name="Jiao Y."/>
            <person name="Hori C."/>
            <person name="Ishida J.K."/>
            <person name="Kasahara H."/>
            <person name="Kiba T."/>
            <person name="Kim M.S."/>
            <person name="Koo N."/>
            <person name="Laohavisit A."/>
            <person name="Lee Y.H."/>
            <person name="Lumba S."/>
            <person name="McCourt P."/>
            <person name="Mortimer J.C."/>
            <person name="Mutuku J.M."/>
            <person name="Nomura T."/>
            <person name="Sasaki-Sekimoto Y."/>
            <person name="Seto Y."/>
            <person name="Wang Y."/>
            <person name="Wakatake T."/>
            <person name="Sakakibara H."/>
            <person name="Demura T."/>
            <person name="Yamaguchi S."/>
            <person name="Yoneyama K."/>
            <person name="Manabe R.I."/>
            <person name="Nelson D.C."/>
            <person name="Schulman A.H."/>
            <person name="Timko M.P."/>
            <person name="dePamphilis C.W."/>
            <person name="Choi D."/>
            <person name="Shirasu K."/>
        </authorList>
    </citation>
    <scope>NUCLEOTIDE SEQUENCE [LARGE SCALE GENOMIC DNA]</scope>
    <source>
        <strain evidence="4">cv. UVA1</strain>
    </source>
</reference>
<dbReference type="GO" id="GO:0016301">
    <property type="term" value="F:kinase activity"/>
    <property type="evidence" value="ECO:0007669"/>
    <property type="project" value="UniProtKB-KW"/>
</dbReference>
<evidence type="ECO:0000313" key="3">
    <source>
        <dbReference type="EMBL" id="GER54334.1"/>
    </source>
</evidence>
<gene>
    <name evidence="3" type="ORF">STAS_31902</name>
</gene>
<accession>A0A5A7RDB6</accession>
<dbReference type="Proteomes" id="UP000325081">
    <property type="component" value="Unassembled WGS sequence"/>
</dbReference>
<dbReference type="EMBL" id="BKCP01011070">
    <property type="protein sequence ID" value="GER54334.1"/>
    <property type="molecule type" value="Genomic_DNA"/>
</dbReference>
<keyword evidence="3" id="KW-0808">Transferase</keyword>
<organism evidence="3 4">
    <name type="scientific">Striga asiatica</name>
    <name type="common">Asiatic witchweed</name>
    <name type="synonym">Buchnera asiatica</name>
    <dbReference type="NCBI Taxonomy" id="4170"/>
    <lineage>
        <taxon>Eukaryota</taxon>
        <taxon>Viridiplantae</taxon>
        <taxon>Streptophyta</taxon>
        <taxon>Embryophyta</taxon>
        <taxon>Tracheophyta</taxon>
        <taxon>Spermatophyta</taxon>
        <taxon>Magnoliopsida</taxon>
        <taxon>eudicotyledons</taxon>
        <taxon>Gunneridae</taxon>
        <taxon>Pentapetalae</taxon>
        <taxon>asterids</taxon>
        <taxon>lamiids</taxon>
        <taxon>Lamiales</taxon>
        <taxon>Orobanchaceae</taxon>
        <taxon>Buchnereae</taxon>
        <taxon>Striga</taxon>
    </lineage>
</organism>
<keyword evidence="3" id="KW-0418">Kinase</keyword>
<keyword evidence="4" id="KW-1185">Reference proteome</keyword>
<keyword evidence="2" id="KW-1133">Transmembrane helix</keyword>
<comment type="caution">
    <text evidence="3">The sequence shown here is derived from an EMBL/GenBank/DDBJ whole genome shotgun (WGS) entry which is preliminary data.</text>
</comment>
<proteinExistence type="predicted"/>
<evidence type="ECO:0000256" key="2">
    <source>
        <dbReference type="SAM" id="Phobius"/>
    </source>
</evidence>
<keyword evidence="2" id="KW-0812">Transmembrane</keyword>
<dbReference type="AlphaFoldDB" id="A0A5A7RDB6"/>
<name>A0A5A7RDB6_STRAF</name>
<feature type="transmembrane region" description="Helical" evidence="2">
    <location>
        <begin position="145"/>
        <end position="166"/>
    </location>
</feature>
<sequence length="263" mass="27854">MGFLNKLAWGTFSQSSLRISEAEPRPSPRVKLIKFSPCRPISLMQRENIQSPIPSPGERVNSGYQTGRIVIAHHVNPLLVVAVNRPAAPDPLGCAPDHAQVVPALAPGPLRLAPASVPRVVVQLRLGEPVADGVRRAELVVAHPVYVLAVAVGGVPAVVAVAAALLRPAPRRRGEDRVPRERRHAGAEAEVVVRCEILLLLEVVRRDERCGRVGGGGGAAALELVPRGVVVDRGGGGGGKGGGEEEEAPNSRARHFFMEAKKE</sequence>
<protein>
    <submittedName>
        <fullName evidence="3">Mevalonate kinase</fullName>
    </submittedName>
</protein>
<evidence type="ECO:0000256" key="1">
    <source>
        <dbReference type="SAM" id="MobiDB-lite"/>
    </source>
</evidence>
<keyword evidence="2" id="KW-0472">Membrane</keyword>
<evidence type="ECO:0000313" key="4">
    <source>
        <dbReference type="Proteomes" id="UP000325081"/>
    </source>
</evidence>
<feature type="region of interest" description="Disordered" evidence="1">
    <location>
        <begin position="233"/>
        <end position="263"/>
    </location>
</feature>